<organism evidence="2 3">
    <name type="scientific">Sphingobacterium paludis</name>
    <dbReference type="NCBI Taxonomy" id="1476465"/>
    <lineage>
        <taxon>Bacteria</taxon>
        <taxon>Pseudomonadati</taxon>
        <taxon>Bacteroidota</taxon>
        <taxon>Sphingobacteriia</taxon>
        <taxon>Sphingobacteriales</taxon>
        <taxon>Sphingobacteriaceae</taxon>
        <taxon>Sphingobacterium</taxon>
    </lineage>
</organism>
<dbReference type="Proteomes" id="UP000294752">
    <property type="component" value="Unassembled WGS sequence"/>
</dbReference>
<evidence type="ECO:0000313" key="2">
    <source>
        <dbReference type="EMBL" id="TDS13063.1"/>
    </source>
</evidence>
<evidence type="ECO:0000313" key="3">
    <source>
        <dbReference type="Proteomes" id="UP000294752"/>
    </source>
</evidence>
<dbReference type="EMBL" id="SNZV01000005">
    <property type="protein sequence ID" value="TDS13063.1"/>
    <property type="molecule type" value="Genomic_DNA"/>
</dbReference>
<gene>
    <name evidence="2" type="ORF">B0I21_105196</name>
</gene>
<reference evidence="2 3" key="1">
    <citation type="submission" date="2019-03" db="EMBL/GenBank/DDBJ databases">
        <title>Genomic Encyclopedia of Type Strains, Phase III (KMG-III): the genomes of soil and plant-associated and newly described type strains.</title>
        <authorList>
            <person name="Whitman W."/>
        </authorList>
    </citation>
    <scope>NUCLEOTIDE SEQUENCE [LARGE SCALE GENOMIC DNA]</scope>
    <source>
        <strain evidence="2 3">CGMCC 1.12801</strain>
    </source>
</reference>
<feature type="transmembrane region" description="Helical" evidence="1">
    <location>
        <begin position="20"/>
        <end position="39"/>
    </location>
</feature>
<keyword evidence="1" id="KW-0812">Transmembrane</keyword>
<accession>A0A4R7CX18</accession>
<keyword evidence="1" id="KW-1133">Transmembrane helix</keyword>
<proteinExistence type="predicted"/>
<name>A0A4R7CX18_9SPHI</name>
<dbReference type="AlphaFoldDB" id="A0A4R7CX18"/>
<evidence type="ECO:0000256" key="1">
    <source>
        <dbReference type="SAM" id="Phobius"/>
    </source>
</evidence>
<protein>
    <submittedName>
        <fullName evidence="2">Uncharacterized protein</fullName>
    </submittedName>
</protein>
<sequence>MQVNEIDKVVKKLNAIEQVFGIGGVILVIALAVVLILTWKYLVKRSELIAQEVSEQSLKKFQSNLDKDLVKFKTNHQKQVDAIHDTFQKFQRMTSVINYMMKGEKFTQHIKPDEEVRYLINFRHEFKDIYHQNRLLFPKQLCEKIDALIPTVDEFIETYNGGLFPEQTEEEMEFNAQNNDGYYIAGIWNIGAFEGTLTELEQISTEIENEFRKIYGTND</sequence>
<keyword evidence="3" id="KW-1185">Reference proteome</keyword>
<comment type="caution">
    <text evidence="2">The sequence shown here is derived from an EMBL/GenBank/DDBJ whole genome shotgun (WGS) entry which is preliminary data.</text>
</comment>
<keyword evidence="1" id="KW-0472">Membrane</keyword>